<reference evidence="2 3" key="1">
    <citation type="journal article" date="2012" name="PLoS ONE">
        <title>Complete Genome and Transcriptomes of Streptococcus parasanguinis FW213: Phylogenic Relations and Potential Virulence Mechanisms.</title>
        <authorList>
            <person name="Geng J."/>
            <person name="Chiu C.H."/>
            <person name="Tang P."/>
            <person name="Chen Y."/>
            <person name="Shieh H.R."/>
            <person name="Hu S."/>
            <person name="Chen Y.Y."/>
        </authorList>
    </citation>
    <scope>NUCLEOTIDE SEQUENCE [LARGE SCALE GENOMIC DNA]</scope>
    <source>
        <strain evidence="2 3">FW213</strain>
    </source>
</reference>
<dbReference type="AlphaFoldDB" id="I1ZLN5"/>
<feature type="transmembrane region" description="Helical" evidence="1">
    <location>
        <begin position="77"/>
        <end position="96"/>
    </location>
</feature>
<dbReference type="PATRIC" id="fig|1114965.3.peg.928"/>
<dbReference type="Pfam" id="PF06961">
    <property type="entry name" value="DUF1294"/>
    <property type="match status" value="1"/>
</dbReference>
<accession>I1ZLN5</accession>
<dbReference type="PaxDb" id="1114965-Spaf_0963"/>
<dbReference type="EMBL" id="CP003122">
    <property type="protein sequence ID" value="AFJ25959.1"/>
    <property type="molecule type" value="Genomic_DNA"/>
</dbReference>
<dbReference type="HOGENOM" id="CLU_091970_3_2_9"/>
<dbReference type="Proteomes" id="UP000002865">
    <property type="component" value="Chromosome"/>
</dbReference>
<keyword evidence="1" id="KW-0472">Membrane</keyword>
<organism evidence="2 3">
    <name type="scientific">Streptococcus parasanguinis FW213</name>
    <dbReference type="NCBI Taxonomy" id="1114965"/>
    <lineage>
        <taxon>Bacteria</taxon>
        <taxon>Bacillati</taxon>
        <taxon>Bacillota</taxon>
        <taxon>Bacilli</taxon>
        <taxon>Lactobacillales</taxon>
        <taxon>Streptococcaceae</taxon>
        <taxon>Streptococcus</taxon>
    </lineage>
</organism>
<evidence type="ECO:0000256" key="1">
    <source>
        <dbReference type="SAM" id="Phobius"/>
    </source>
</evidence>
<proteinExistence type="predicted"/>
<keyword evidence="1" id="KW-1133">Transmembrane helix</keyword>
<sequence length="97" mass="11355">MGISKMTWRDRCLVLIAIWNSIVFLTYGLDKRKAIQSRWRIPEKVLLLESWLLGGFGALLGGYLFHHKVRKWYFQATWWGSSLLLAGALFLILQWIS</sequence>
<dbReference type="InterPro" id="IPR010718">
    <property type="entry name" value="DUF1294"/>
</dbReference>
<keyword evidence="1" id="KW-0812">Transmembrane</keyword>
<evidence type="ECO:0000313" key="3">
    <source>
        <dbReference type="Proteomes" id="UP000002865"/>
    </source>
</evidence>
<dbReference type="eggNOG" id="COG3326">
    <property type="taxonomic scope" value="Bacteria"/>
</dbReference>
<name>I1ZLN5_STRPA</name>
<evidence type="ECO:0000313" key="2">
    <source>
        <dbReference type="EMBL" id="AFJ25959.1"/>
    </source>
</evidence>
<feature type="transmembrane region" description="Helical" evidence="1">
    <location>
        <begin position="45"/>
        <end position="65"/>
    </location>
</feature>
<evidence type="ECO:0008006" key="4">
    <source>
        <dbReference type="Google" id="ProtNLM"/>
    </source>
</evidence>
<dbReference type="STRING" id="1114965.Spaf_0963"/>
<feature type="transmembrane region" description="Helical" evidence="1">
    <location>
        <begin position="12"/>
        <end position="29"/>
    </location>
</feature>
<protein>
    <recommendedName>
        <fullName evidence="4">DUF1294 domain-containing protein</fullName>
    </recommendedName>
</protein>
<dbReference type="KEGG" id="scf:Spaf_0963"/>
<gene>
    <name evidence="2" type="ORF">Spaf_0963</name>
</gene>